<evidence type="ECO:0000313" key="3">
    <source>
        <dbReference type="Proteomes" id="UP000724149"/>
    </source>
</evidence>
<name>A0ABS2GNA3_9FIRM</name>
<dbReference type="EMBL" id="JACSNR010000009">
    <property type="protein sequence ID" value="MBM6923970.1"/>
    <property type="molecule type" value="Genomic_DNA"/>
</dbReference>
<dbReference type="Proteomes" id="UP000724149">
    <property type="component" value="Unassembled WGS sequence"/>
</dbReference>
<reference evidence="2 3" key="1">
    <citation type="journal article" date="2021" name="Sci. Rep.">
        <title>The distribution of antibiotic resistance genes in chicken gut microbiota commensals.</title>
        <authorList>
            <person name="Juricova H."/>
            <person name="Matiasovicova J."/>
            <person name="Kubasova T."/>
            <person name="Cejkova D."/>
            <person name="Rychlik I."/>
        </authorList>
    </citation>
    <scope>NUCLEOTIDE SEQUENCE [LARGE SCALE GENOMIC DNA]</scope>
    <source>
        <strain evidence="2 3">An564</strain>
    </source>
</reference>
<evidence type="ECO:0000313" key="2">
    <source>
        <dbReference type="EMBL" id="MBM6923970.1"/>
    </source>
</evidence>
<evidence type="ECO:0000259" key="1">
    <source>
        <dbReference type="Pfam" id="PF01979"/>
    </source>
</evidence>
<dbReference type="Gene3D" id="3.20.20.140">
    <property type="entry name" value="Metal-dependent hydrolases"/>
    <property type="match status" value="1"/>
</dbReference>
<dbReference type="PANTHER" id="PTHR43135:SF3">
    <property type="entry name" value="ALPHA-D-RIBOSE 1-METHYLPHOSPHONATE 5-TRIPHOSPHATE DIPHOSPHATASE"/>
    <property type="match status" value="1"/>
</dbReference>
<dbReference type="InterPro" id="IPR011059">
    <property type="entry name" value="Metal-dep_hydrolase_composite"/>
</dbReference>
<dbReference type="SUPFAM" id="SSF51338">
    <property type="entry name" value="Composite domain of metallo-dependent hydrolases"/>
    <property type="match status" value="1"/>
</dbReference>
<dbReference type="PANTHER" id="PTHR43135">
    <property type="entry name" value="ALPHA-D-RIBOSE 1-METHYLPHOSPHONATE 5-TRIPHOSPHATE DIPHOSPHATASE"/>
    <property type="match status" value="1"/>
</dbReference>
<organism evidence="2 3">
    <name type="scientific">Hydrogenoanaerobacterium saccharovorans</name>
    <dbReference type="NCBI Taxonomy" id="474960"/>
    <lineage>
        <taxon>Bacteria</taxon>
        <taxon>Bacillati</taxon>
        <taxon>Bacillota</taxon>
        <taxon>Clostridia</taxon>
        <taxon>Eubacteriales</taxon>
        <taxon>Oscillospiraceae</taxon>
        <taxon>Hydrogenoanaerobacterium</taxon>
    </lineage>
</organism>
<dbReference type="SUPFAM" id="SSF51556">
    <property type="entry name" value="Metallo-dependent hydrolases"/>
    <property type="match status" value="1"/>
</dbReference>
<dbReference type="InterPro" id="IPR006680">
    <property type="entry name" value="Amidohydro-rel"/>
</dbReference>
<dbReference type="InterPro" id="IPR051781">
    <property type="entry name" value="Metallo-dep_Hydrolase"/>
</dbReference>
<dbReference type="InterPro" id="IPR032466">
    <property type="entry name" value="Metal_Hydrolase"/>
</dbReference>
<proteinExistence type="predicted"/>
<accession>A0ABS2GNA3</accession>
<dbReference type="Gene3D" id="2.30.40.10">
    <property type="entry name" value="Urease, subunit C, domain 1"/>
    <property type="match status" value="1"/>
</dbReference>
<keyword evidence="3" id="KW-1185">Reference proteome</keyword>
<sequence>MPAGVQCCPDGGIVQCQMPREVQAEQLVGCAQHYGVQDQRVQIPQHPVPGQFTEAEMRAAIEVAEMEGLPSAAHAHGASSIAAAVRAGITSIEHGTMADDESIRLMAQKGTFLVPTIIVSRSVLDNPHLPFPEYVLRKSRIAAARHKEVVAAALHEGVKFAFGTDAGSTGNEHGEQAREFGYLVEYGLTPMQALCSATINAAELLRMKEDIGSLEAGKFADLVAFDGDPLEDITVMTRPDLVMKGGVIYKREGQPVHFPLL</sequence>
<dbReference type="Pfam" id="PF01979">
    <property type="entry name" value="Amidohydro_1"/>
    <property type="match status" value="1"/>
</dbReference>
<comment type="caution">
    <text evidence="2">The sequence shown here is derived from an EMBL/GenBank/DDBJ whole genome shotgun (WGS) entry which is preliminary data.</text>
</comment>
<feature type="domain" description="Amidohydrolase-related" evidence="1">
    <location>
        <begin position="46"/>
        <end position="247"/>
    </location>
</feature>
<protein>
    <submittedName>
        <fullName evidence="2">Amidohydrolase family protein</fullName>
    </submittedName>
</protein>
<gene>
    <name evidence="2" type="ORF">H9X81_09760</name>
</gene>